<proteinExistence type="predicted"/>
<protein>
    <submittedName>
        <fullName evidence="1">Uncharacterized protein</fullName>
    </submittedName>
</protein>
<reference evidence="1" key="1">
    <citation type="submission" date="2021-04" db="EMBL/GenBank/DDBJ databases">
        <authorList>
            <consortium name="Molecular Ecology Group"/>
        </authorList>
    </citation>
    <scope>NUCLEOTIDE SEQUENCE</scope>
</reference>
<evidence type="ECO:0000313" key="1">
    <source>
        <dbReference type="EMBL" id="CAG5132639.1"/>
    </source>
</evidence>
<evidence type="ECO:0000313" key="2">
    <source>
        <dbReference type="Proteomes" id="UP000678393"/>
    </source>
</evidence>
<dbReference type="OrthoDB" id="2017893at2759"/>
<name>A0A8S3ZSZ6_9EUPU</name>
<gene>
    <name evidence="1" type="ORF">CUNI_LOCUS18197</name>
</gene>
<sequence>MVVTKIQWMTPLAPSCQYCYLLDEMHFRVGIQAENTKHLHPEDILVELWTNLYHKENNEGEWHEVPMHYLSTQSTRDDGSIVFFYGVDLIITCLGCYSFTFRMHHKSDPDYTWATWISVDGRVEVRTPTCELTTWILEPEVSQITHNIYIGNYTAALQAPESGFDCLLNMSDNAPVYPLQLSNYIIFKKCPLPAGSNHVIGDELLQVCVEWLRAMSNRCHKIMVVSRNGRGRAGSILISFIFAMNPNLSFEEAYKFVNTRHFVYYNKGLRDSLYRLFPRDISGSYLKMLHEEHELIQCQDGK</sequence>
<organism evidence="1 2">
    <name type="scientific">Candidula unifasciata</name>
    <dbReference type="NCBI Taxonomy" id="100452"/>
    <lineage>
        <taxon>Eukaryota</taxon>
        <taxon>Metazoa</taxon>
        <taxon>Spiralia</taxon>
        <taxon>Lophotrochozoa</taxon>
        <taxon>Mollusca</taxon>
        <taxon>Gastropoda</taxon>
        <taxon>Heterobranchia</taxon>
        <taxon>Euthyneura</taxon>
        <taxon>Panpulmonata</taxon>
        <taxon>Eupulmonata</taxon>
        <taxon>Stylommatophora</taxon>
        <taxon>Helicina</taxon>
        <taxon>Helicoidea</taxon>
        <taxon>Geomitridae</taxon>
        <taxon>Candidula</taxon>
    </lineage>
</organism>
<accession>A0A8S3ZSZ6</accession>
<dbReference type="Gene3D" id="3.90.190.10">
    <property type="entry name" value="Protein tyrosine phosphatase superfamily"/>
    <property type="match status" value="1"/>
</dbReference>
<keyword evidence="2" id="KW-1185">Reference proteome</keyword>
<dbReference type="InterPro" id="IPR029021">
    <property type="entry name" value="Prot-tyrosine_phosphatase-like"/>
</dbReference>
<dbReference type="CDD" id="cd14498">
    <property type="entry name" value="DSP"/>
    <property type="match status" value="1"/>
</dbReference>
<dbReference type="AlphaFoldDB" id="A0A8S3ZSZ6"/>
<dbReference type="Proteomes" id="UP000678393">
    <property type="component" value="Unassembled WGS sequence"/>
</dbReference>
<comment type="caution">
    <text evidence="1">The sequence shown here is derived from an EMBL/GenBank/DDBJ whole genome shotgun (WGS) entry which is preliminary data.</text>
</comment>
<dbReference type="SUPFAM" id="SSF52799">
    <property type="entry name" value="(Phosphotyrosine protein) phosphatases II"/>
    <property type="match status" value="1"/>
</dbReference>
<dbReference type="EMBL" id="CAJHNH020005556">
    <property type="protein sequence ID" value="CAG5132639.1"/>
    <property type="molecule type" value="Genomic_DNA"/>
</dbReference>